<dbReference type="GO" id="GO:0003723">
    <property type="term" value="F:RNA binding"/>
    <property type="evidence" value="ECO:0007669"/>
    <property type="project" value="UniProtKB-UniRule"/>
</dbReference>
<reference evidence="3" key="1">
    <citation type="submission" date="2022-02" db="EMBL/GenBank/DDBJ databases">
        <authorList>
            <person name="Henning P.M."/>
            <person name="McCubbin A.G."/>
            <person name="Shore J.S."/>
        </authorList>
    </citation>
    <scope>NUCLEOTIDE SEQUENCE</scope>
    <source>
        <strain evidence="3">F60SS</strain>
        <tissue evidence="3">Leaves</tissue>
    </source>
</reference>
<dbReference type="InterPro" id="IPR035979">
    <property type="entry name" value="RBD_domain_sf"/>
</dbReference>
<reference evidence="3" key="2">
    <citation type="journal article" date="2023" name="Plants (Basel)">
        <title>Annotation of the Turnera subulata (Passifloraceae) Draft Genome Reveals the S-Locus Evolved after the Divergence of Turneroideae from Passifloroideae in a Stepwise Manner.</title>
        <authorList>
            <person name="Henning P.M."/>
            <person name="Roalson E.H."/>
            <person name="Mir W."/>
            <person name="McCubbin A.G."/>
            <person name="Shore J.S."/>
        </authorList>
    </citation>
    <scope>NUCLEOTIDE SEQUENCE</scope>
    <source>
        <strain evidence="3">F60SS</strain>
    </source>
</reference>
<dbReference type="InterPro" id="IPR000504">
    <property type="entry name" value="RRM_dom"/>
</dbReference>
<dbReference type="CDD" id="cd00590">
    <property type="entry name" value="RRM_SF"/>
    <property type="match status" value="1"/>
</dbReference>
<dbReference type="PROSITE" id="PS50102">
    <property type="entry name" value="RRM"/>
    <property type="match status" value="1"/>
</dbReference>
<evidence type="ECO:0000313" key="3">
    <source>
        <dbReference type="EMBL" id="KAJ4837013.1"/>
    </source>
</evidence>
<protein>
    <recommendedName>
        <fullName evidence="2">RRM domain-containing protein</fullName>
    </recommendedName>
</protein>
<dbReference type="SMART" id="SM00360">
    <property type="entry name" value="RRM"/>
    <property type="match status" value="1"/>
</dbReference>
<organism evidence="3 4">
    <name type="scientific">Turnera subulata</name>
    <dbReference type="NCBI Taxonomy" id="218843"/>
    <lineage>
        <taxon>Eukaryota</taxon>
        <taxon>Viridiplantae</taxon>
        <taxon>Streptophyta</taxon>
        <taxon>Embryophyta</taxon>
        <taxon>Tracheophyta</taxon>
        <taxon>Spermatophyta</taxon>
        <taxon>Magnoliopsida</taxon>
        <taxon>eudicotyledons</taxon>
        <taxon>Gunneridae</taxon>
        <taxon>Pentapetalae</taxon>
        <taxon>rosids</taxon>
        <taxon>fabids</taxon>
        <taxon>Malpighiales</taxon>
        <taxon>Passifloraceae</taxon>
        <taxon>Turnera</taxon>
    </lineage>
</organism>
<dbReference type="Pfam" id="PF00076">
    <property type="entry name" value="RRM_1"/>
    <property type="match status" value="1"/>
</dbReference>
<dbReference type="OrthoDB" id="861279at2759"/>
<sequence length="322" mass="36113">MLIGWRFKPKQLYFSKWNRKVIQCAIDNNSVVSMYVANIPTRWEPIDLHLFMSRFGDVMDVFTPMKPNRSGNRYSFVRFKNNIPMATLIQHLNSIQVDGATLNASVARNRVLLTSICPVALPQHLVYNEIEPDKWFARVVLSCVMPPPLMTPSALPVEQAFIPKSAGPAWLHRCAFGIPKSPMPFSSVSAIASITLPKVDKVIPMSWKTGDTATDRLCWLLVRGTPPSAWSVEFFRVLASKHGSFLDWSSYSMTSTNQFNNSVFSVSVDGMKCDIGVMESQYDPLDWEWSSPQPPSAAVLDGVFSGTNNLRTYEEGSSSSFR</sequence>
<evidence type="ECO:0000313" key="4">
    <source>
        <dbReference type="Proteomes" id="UP001141552"/>
    </source>
</evidence>
<keyword evidence="1" id="KW-0694">RNA-binding</keyword>
<proteinExistence type="predicted"/>
<dbReference type="Proteomes" id="UP001141552">
    <property type="component" value="Unassembled WGS sequence"/>
</dbReference>
<comment type="caution">
    <text evidence="3">The sequence shown here is derived from an EMBL/GenBank/DDBJ whole genome shotgun (WGS) entry which is preliminary data.</text>
</comment>
<dbReference type="InterPro" id="IPR012677">
    <property type="entry name" value="Nucleotide-bd_a/b_plait_sf"/>
</dbReference>
<dbReference type="Gene3D" id="3.30.70.330">
    <property type="match status" value="1"/>
</dbReference>
<dbReference type="AlphaFoldDB" id="A0A9Q0JCY9"/>
<keyword evidence="4" id="KW-1185">Reference proteome</keyword>
<dbReference type="SUPFAM" id="SSF54928">
    <property type="entry name" value="RNA-binding domain, RBD"/>
    <property type="match status" value="1"/>
</dbReference>
<dbReference type="EMBL" id="JAKUCV010003969">
    <property type="protein sequence ID" value="KAJ4837013.1"/>
    <property type="molecule type" value="Genomic_DNA"/>
</dbReference>
<evidence type="ECO:0000259" key="2">
    <source>
        <dbReference type="PROSITE" id="PS50102"/>
    </source>
</evidence>
<gene>
    <name evidence="3" type="ORF">Tsubulata_016681</name>
</gene>
<evidence type="ECO:0000256" key="1">
    <source>
        <dbReference type="PROSITE-ProRule" id="PRU00176"/>
    </source>
</evidence>
<feature type="domain" description="RRM" evidence="2">
    <location>
        <begin position="32"/>
        <end position="109"/>
    </location>
</feature>
<name>A0A9Q0JCY9_9ROSI</name>
<accession>A0A9Q0JCY9</accession>